<comment type="similarity">
    <text evidence="1">Belongs to the bacterial solute-binding protein 3 family.</text>
</comment>
<dbReference type="OrthoDB" id="7708309at2"/>
<keyword evidence="5" id="KW-1185">Reference proteome</keyword>
<evidence type="ECO:0000313" key="5">
    <source>
        <dbReference type="Proteomes" id="UP000275394"/>
    </source>
</evidence>
<evidence type="ECO:0000256" key="1">
    <source>
        <dbReference type="ARBA" id="ARBA00010333"/>
    </source>
</evidence>
<dbReference type="Gene3D" id="3.40.190.10">
    <property type="entry name" value="Periplasmic binding protein-like II"/>
    <property type="match status" value="2"/>
</dbReference>
<dbReference type="CDD" id="cd13530">
    <property type="entry name" value="PBP2_peptides_like"/>
    <property type="match status" value="1"/>
</dbReference>
<dbReference type="PROSITE" id="PS51257">
    <property type="entry name" value="PROKAR_LIPOPROTEIN"/>
    <property type="match status" value="1"/>
</dbReference>
<reference evidence="4 5" key="1">
    <citation type="submission" date="2018-11" db="EMBL/GenBank/DDBJ databases">
        <title>Genomic Encyclopedia of Type Strains, Phase IV (KMG-IV): sequencing the most valuable type-strain genomes for metagenomic binning, comparative biology and taxonomic classification.</title>
        <authorList>
            <person name="Goeker M."/>
        </authorList>
    </citation>
    <scope>NUCLEOTIDE SEQUENCE [LARGE SCALE GENOMIC DNA]</scope>
    <source>
        <strain evidence="4 5">DSM 100316</strain>
    </source>
</reference>
<dbReference type="PANTHER" id="PTHR35936">
    <property type="entry name" value="MEMBRANE-BOUND LYTIC MUREIN TRANSGLYCOSYLASE F"/>
    <property type="match status" value="1"/>
</dbReference>
<dbReference type="EMBL" id="RKHR01000010">
    <property type="protein sequence ID" value="ROR94876.1"/>
    <property type="molecule type" value="Genomic_DNA"/>
</dbReference>
<dbReference type="PANTHER" id="PTHR35936:SF17">
    <property type="entry name" value="ARGININE-BINDING EXTRACELLULAR PROTEIN ARTP"/>
    <property type="match status" value="1"/>
</dbReference>
<dbReference type="RefSeq" id="WP_123714172.1">
    <property type="nucleotide sequence ID" value="NZ_RKHR01000010.1"/>
</dbReference>
<gene>
    <name evidence="4" type="ORF">EDC56_3862</name>
</gene>
<evidence type="ECO:0000259" key="3">
    <source>
        <dbReference type="SMART" id="SM00062"/>
    </source>
</evidence>
<evidence type="ECO:0000256" key="2">
    <source>
        <dbReference type="ARBA" id="ARBA00022729"/>
    </source>
</evidence>
<evidence type="ECO:0000313" key="4">
    <source>
        <dbReference type="EMBL" id="ROR94876.1"/>
    </source>
</evidence>
<dbReference type="SMART" id="SM00062">
    <property type="entry name" value="PBPb"/>
    <property type="match status" value="1"/>
</dbReference>
<dbReference type="Pfam" id="PF00497">
    <property type="entry name" value="SBP_bac_3"/>
    <property type="match status" value="1"/>
</dbReference>
<feature type="domain" description="Solute-binding protein family 3/N-terminal" evidence="3">
    <location>
        <begin position="29"/>
        <end position="252"/>
    </location>
</feature>
<sequence length="261" mass="29810">MTIKLVMSTLILWLSLWYPLTSLAACEKPIRVGMAANFPPLVFKRGEALYGIEVDLSRELKKYLGCSIQRVEMPWLELFPALESGEVDLVMSGVSITSDRRERLAFTEPYMSLGQMAIIRRENIAVKPRSLDELLRDVDTVGYETGTTGESYALRYRDVVSLKGYDGPKEGLMALQRKEISLFIHDAPTSWLLASEAEYQDLVSMYRMLTNEDIAWVVSKDRPLLLKKLNSALLDLRERGRLNDIINRWIPITVQADAREY</sequence>
<dbReference type="InterPro" id="IPR001638">
    <property type="entry name" value="Solute-binding_3/MltF_N"/>
</dbReference>
<accession>A0A3N2D4Z1</accession>
<protein>
    <submittedName>
        <fullName evidence="4">Polar amino acid transport system substrate-binding protein</fullName>
    </submittedName>
</protein>
<keyword evidence="2" id="KW-0732">Signal</keyword>
<dbReference type="Proteomes" id="UP000275394">
    <property type="component" value="Unassembled WGS sequence"/>
</dbReference>
<name>A0A3N2D4Z1_9GAMM</name>
<organism evidence="4 5">
    <name type="scientific">Sinobacterium caligoides</name>
    <dbReference type="NCBI Taxonomy" id="933926"/>
    <lineage>
        <taxon>Bacteria</taxon>
        <taxon>Pseudomonadati</taxon>
        <taxon>Pseudomonadota</taxon>
        <taxon>Gammaproteobacteria</taxon>
        <taxon>Cellvibrionales</taxon>
        <taxon>Spongiibacteraceae</taxon>
        <taxon>Sinobacterium</taxon>
    </lineage>
</organism>
<dbReference type="AlphaFoldDB" id="A0A3N2D4Z1"/>
<proteinExistence type="inferred from homology"/>
<comment type="caution">
    <text evidence="4">The sequence shown here is derived from an EMBL/GenBank/DDBJ whole genome shotgun (WGS) entry which is preliminary data.</text>
</comment>
<dbReference type="SUPFAM" id="SSF53850">
    <property type="entry name" value="Periplasmic binding protein-like II"/>
    <property type="match status" value="1"/>
</dbReference>